<accession>A0A1X0NW88</accession>
<reference evidence="2 3" key="1">
    <citation type="submission" date="2017-03" db="EMBL/GenBank/DDBJ databases">
        <title>An alternative strategy for trypanosome survival in the mammalian bloodstream revealed through genome and transcriptome analysis of the ubiquitous bovine parasite Trypanosoma (Megatrypanum) theileri.</title>
        <authorList>
            <person name="Kelly S."/>
            <person name="Ivens A."/>
            <person name="Mott A."/>
            <person name="O'Neill E."/>
            <person name="Emms D."/>
            <person name="Macleod O."/>
            <person name="Voorheis P."/>
            <person name="Matthews J."/>
            <person name="Matthews K."/>
            <person name="Carrington M."/>
        </authorList>
    </citation>
    <scope>NUCLEOTIDE SEQUENCE [LARGE SCALE GENOMIC DNA]</scope>
    <source>
        <strain evidence="2">Edinburgh</strain>
    </source>
</reference>
<evidence type="ECO:0000256" key="1">
    <source>
        <dbReference type="SAM" id="Coils"/>
    </source>
</evidence>
<keyword evidence="1" id="KW-0175">Coiled coil</keyword>
<keyword evidence="3" id="KW-1185">Reference proteome</keyword>
<organism evidence="2 3">
    <name type="scientific">Trypanosoma theileri</name>
    <dbReference type="NCBI Taxonomy" id="67003"/>
    <lineage>
        <taxon>Eukaryota</taxon>
        <taxon>Discoba</taxon>
        <taxon>Euglenozoa</taxon>
        <taxon>Kinetoplastea</taxon>
        <taxon>Metakinetoplastina</taxon>
        <taxon>Trypanosomatida</taxon>
        <taxon>Trypanosomatidae</taxon>
        <taxon>Trypanosoma</taxon>
    </lineage>
</organism>
<name>A0A1X0NW88_9TRYP</name>
<dbReference type="RefSeq" id="XP_028882535.1">
    <property type="nucleotide sequence ID" value="XM_029025979.1"/>
</dbReference>
<comment type="caution">
    <text evidence="2">The sequence shown here is derived from an EMBL/GenBank/DDBJ whole genome shotgun (WGS) entry which is preliminary data.</text>
</comment>
<proteinExistence type="predicted"/>
<protein>
    <submittedName>
        <fullName evidence="2">Uncharacterized protein</fullName>
    </submittedName>
</protein>
<dbReference type="GeneID" id="39985759"/>
<dbReference type="EMBL" id="NBCO01000016">
    <property type="protein sequence ID" value="ORC88469.1"/>
    <property type="molecule type" value="Genomic_DNA"/>
</dbReference>
<evidence type="ECO:0000313" key="3">
    <source>
        <dbReference type="Proteomes" id="UP000192257"/>
    </source>
</evidence>
<dbReference type="Proteomes" id="UP000192257">
    <property type="component" value="Unassembled WGS sequence"/>
</dbReference>
<dbReference type="OrthoDB" id="246005at2759"/>
<gene>
    <name evidence="2" type="ORF">TM35_000161070</name>
</gene>
<feature type="coiled-coil region" evidence="1">
    <location>
        <begin position="144"/>
        <end position="199"/>
    </location>
</feature>
<dbReference type="AlphaFoldDB" id="A0A1X0NW88"/>
<sequence>MRSGCSSVSSRRSLSAPCATIRHVCSLTFSLSDESGYNSSNVATAGESLLLSAEMVEAAAALANPRLHAVTRAAALFPNFSSGDTCMTHNEEEEEFSAQQHLANSQDCRRRDDTSEPVLFDRLNAASSQINLLNRVNGHTVKYCAELEETNKSLSYALKQALDENKALNERLNSKNRELDGAKKLVAELKKQLAACQQGTSGSHNS</sequence>
<evidence type="ECO:0000313" key="2">
    <source>
        <dbReference type="EMBL" id="ORC88469.1"/>
    </source>
</evidence>
<dbReference type="VEuPathDB" id="TriTrypDB:TM35_000161070"/>